<dbReference type="EMBL" id="CAJPIN010083579">
    <property type="protein sequence ID" value="CAG2068172.1"/>
    <property type="molecule type" value="Genomic_DNA"/>
</dbReference>
<dbReference type="Pfam" id="PF05602">
    <property type="entry name" value="CLPTM1"/>
    <property type="match status" value="1"/>
</dbReference>
<evidence type="ECO:0000256" key="3">
    <source>
        <dbReference type="ARBA" id="ARBA00022692"/>
    </source>
</evidence>
<gene>
    <name evidence="6" type="ORF">TPAB3V08_LOCUS15115</name>
</gene>
<proteinExistence type="inferred from homology"/>
<keyword evidence="5" id="KW-0472">Membrane</keyword>
<evidence type="ECO:0000256" key="4">
    <source>
        <dbReference type="ARBA" id="ARBA00022989"/>
    </source>
</evidence>
<evidence type="ECO:0000256" key="5">
    <source>
        <dbReference type="ARBA" id="ARBA00023136"/>
    </source>
</evidence>
<feature type="non-terminal residue" evidence="6">
    <location>
        <position position="1"/>
    </location>
</feature>
<keyword evidence="7" id="KW-1185">Reference proteome</keyword>
<name>A0ABN7PKC7_TIMPD</name>
<keyword evidence="4" id="KW-1133">Transmembrane helix</keyword>
<evidence type="ECO:0000256" key="2">
    <source>
        <dbReference type="ARBA" id="ARBA00009310"/>
    </source>
</evidence>
<protein>
    <submittedName>
        <fullName evidence="6">Uncharacterized protein</fullName>
    </submittedName>
</protein>
<evidence type="ECO:0000256" key="1">
    <source>
        <dbReference type="ARBA" id="ARBA00004141"/>
    </source>
</evidence>
<comment type="caution">
    <text evidence="6">The sequence shown here is derived from an EMBL/GenBank/DDBJ whole genome shotgun (WGS) entry which is preliminary data.</text>
</comment>
<organism evidence="6 7">
    <name type="scientific">Timema podura</name>
    <name type="common">Walking stick</name>
    <dbReference type="NCBI Taxonomy" id="61482"/>
    <lineage>
        <taxon>Eukaryota</taxon>
        <taxon>Metazoa</taxon>
        <taxon>Ecdysozoa</taxon>
        <taxon>Arthropoda</taxon>
        <taxon>Hexapoda</taxon>
        <taxon>Insecta</taxon>
        <taxon>Pterygota</taxon>
        <taxon>Neoptera</taxon>
        <taxon>Polyneoptera</taxon>
        <taxon>Phasmatodea</taxon>
        <taxon>Timematodea</taxon>
        <taxon>Timematoidea</taxon>
        <taxon>Timematidae</taxon>
        <taxon>Timema</taxon>
    </lineage>
</organism>
<dbReference type="PANTHER" id="PTHR21347:SF14">
    <property type="entry name" value="LIPID SCRAMBLASE CLPTM1-RELATED"/>
    <property type="match status" value="1"/>
</dbReference>
<accession>A0ABN7PKC7</accession>
<evidence type="ECO:0000313" key="6">
    <source>
        <dbReference type="EMBL" id="CAG2068172.1"/>
    </source>
</evidence>
<dbReference type="InterPro" id="IPR008429">
    <property type="entry name" value="CLPTM1"/>
</dbReference>
<comment type="similarity">
    <text evidence="2">Belongs to the CLPTM1 family.</text>
</comment>
<comment type="subcellular location">
    <subcellularLocation>
        <location evidence="1">Membrane</location>
        <topology evidence="1">Multi-pass membrane protein</topology>
    </subcellularLocation>
</comment>
<keyword evidence="3" id="KW-0812">Transmembrane</keyword>
<sequence length="223" mass="25766">DLYVYISERKDFSEFNNPDSLVWRQDGLTYGDWTSGPVGDGSRTMSTNIKTSELGKVRDADRHNCLQSLRNNGSLFVHVYVTRHGRSPNPETGKGVYAGQHMAYSWRMLNKFKKLRYTKTHNLLTGETAATPEEVKVSRKCMVECWYIVRYVRNHKAETMKEEIVSHWHPNLTINLVTDQTNWVQGSVPPPLDECEYHDALSLVFLIFLGRCFVLFTPLDEFI</sequence>
<evidence type="ECO:0000313" key="7">
    <source>
        <dbReference type="Proteomes" id="UP001153148"/>
    </source>
</evidence>
<dbReference type="PANTHER" id="PTHR21347">
    <property type="entry name" value="CLEFT LIP AND PALATE ASSOCIATED TRANSMEMBRANE PROTEIN-RELATED"/>
    <property type="match status" value="1"/>
</dbReference>
<reference evidence="6" key="1">
    <citation type="submission" date="2021-03" db="EMBL/GenBank/DDBJ databases">
        <authorList>
            <person name="Tran Van P."/>
        </authorList>
    </citation>
    <scope>NUCLEOTIDE SEQUENCE</scope>
</reference>
<dbReference type="Proteomes" id="UP001153148">
    <property type="component" value="Unassembled WGS sequence"/>
</dbReference>